<dbReference type="Proteomes" id="UP000887579">
    <property type="component" value="Unplaced"/>
</dbReference>
<evidence type="ECO:0000313" key="2">
    <source>
        <dbReference type="WBParaSite" id="ES5_v2.g21162.t1"/>
    </source>
</evidence>
<evidence type="ECO:0000313" key="1">
    <source>
        <dbReference type="Proteomes" id="UP000887579"/>
    </source>
</evidence>
<dbReference type="WBParaSite" id="ES5_v2.g21162.t1">
    <property type="protein sequence ID" value="ES5_v2.g21162.t1"/>
    <property type="gene ID" value="ES5_v2.g21162"/>
</dbReference>
<sequence>MARYNYCASLGVPEEFYHRLQNRRYICLKHFDEHMFTMRYGKRVLKVDALPKKLSETEKHFLFTTNFNVTSYRNLNNTSSPQQRPLLKVISPTLPSSSTVSPALPSDSITSIVATVSSREKFPIPTSTVSSPEIPTPTSTVYPDYSSFEFDIPDGLDDYEEERIEKVTSEQPEEQKDNPKYVMVQHDKLMELCRRCYKCGHIPKSANPSTSFHGTACKIKLFCKNCNDYIEWESQELIPGRNMYKGNLEMAAAVATAPLPVAAFLQFATILSLAMFDKSTYYKYMPTVWAVVGNEHDKMQTKVLNHLQEKKEPIHIAADGQYDTRGFSAFMCCVTLMDTVSRLIMTNICLDKNIEKCPSTNLERLGLEKAIRELLNKGLIIASLTTDRSKSVIAMMQSKFSNITHMYDPWHLIKGVAAILRKECKNARAKNFKDWCQALLNQLWYSVTSANGNGKMCQQFAVSSLLHSIGIHEWEAGKMSQVLHDGQAQALNIDPEEAFYNEPLDLPGKLIHESEFESCLQCGHGIPFVETATKAILCPLSKSYGILQKTFTNDNFLNDLLHLSPKLATSSLEGFHGLVSNIYRTKNHYFDLKGFTNRTKLAVLHYNNNVFDELNGNRKVIGTNELKAKHRGGDIVTKKRKTPPVFTWKKKIIAEVLSAYENQLDVLLKEGMFGGDYEEVEEMEEIEVRVEDRIDELFESDVEDNEY</sequence>
<protein>
    <submittedName>
        <fullName evidence="2">THAP-type domain-containing protein</fullName>
    </submittedName>
</protein>
<accession>A0AC34FUK8</accession>
<proteinExistence type="predicted"/>
<reference evidence="2" key="1">
    <citation type="submission" date="2022-11" db="UniProtKB">
        <authorList>
            <consortium name="WormBaseParasite"/>
        </authorList>
    </citation>
    <scope>IDENTIFICATION</scope>
</reference>
<organism evidence="1 2">
    <name type="scientific">Panagrolaimus sp. ES5</name>
    <dbReference type="NCBI Taxonomy" id="591445"/>
    <lineage>
        <taxon>Eukaryota</taxon>
        <taxon>Metazoa</taxon>
        <taxon>Ecdysozoa</taxon>
        <taxon>Nematoda</taxon>
        <taxon>Chromadorea</taxon>
        <taxon>Rhabditida</taxon>
        <taxon>Tylenchina</taxon>
        <taxon>Panagrolaimomorpha</taxon>
        <taxon>Panagrolaimoidea</taxon>
        <taxon>Panagrolaimidae</taxon>
        <taxon>Panagrolaimus</taxon>
    </lineage>
</organism>
<name>A0AC34FUK8_9BILA</name>